<reference evidence="8" key="1">
    <citation type="submission" date="2015-02" db="EMBL/GenBank/DDBJ databases">
        <title>Genome sequencing for Strongylocentrotus purpuratus.</title>
        <authorList>
            <person name="Murali S."/>
            <person name="Liu Y."/>
            <person name="Vee V."/>
            <person name="English A."/>
            <person name="Wang M."/>
            <person name="Skinner E."/>
            <person name="Han Y."/>
            <person name="Muzny D.M."/>
            <person name="Worley K.C."/>
            <person name="Gibbs R.A."/>
        </authorList>
    </citation>
    <scope>NUCLEOTIDE SEQUENCE</scope>
</reference>
<comment type="similarity">
    <text evidence="1">Belongs to the tubulin--tyrosine ligase family.</text>
</comment>
<dbReference type="FunFam" id="3.30.470.20:FF:000009">
    <property type="entry name" value="tubulin polyglutamylase TTLL5 isoform X1"/>
    <property type="match status" value="1"/>
</dbReference>
<dbReference type="GeneID" id="584220"/>
<evidence type="ECO:0000313" key="8">
    <source>
        <dbReference type="Proteomes" id="UP000007110"/>
    </source>
</evidence>
<evidence type="ECO:0000256" key="2">
    <source>
        <dbReference type="ARBA" id="ARBA00022598"/>
    </source>
</evidence>
<feature type="region of interest" description="Disordered" evidence="6">
    <location>
        <begin position="512"/>
        <end position="547"/>
    </location>
</feature>
<dbReference type="PANTHER" id="PTHR12241:SF161">
    <property type="entry name" value="TUBULIN POLYGLUTAMYLASE TTLL6"/>
    <property type="match status" value="1"/>
</dbReference>
<dbReference type="Pfam" id="PF03133">
    <property type="entry name" value="TTL"/>
    <property type="match status" value="1"/>
</dbReference>
<evidence type="ECO:0000256" key="4">
    <source>
        <dbReference type="ARBA" id="ARBA00022741"/>
    </source>
</evidence>
<sequence length="939" mass="105993">MVSDTLPSRVGPGFSRDSSSYIEDIEDEGEGFEEDLEGEGDVGDIGDSGVEDTTATSTKTDSVVKKKRRRKKKVIGINLSSCKYESVRRMSKKFGMKEVGEDEDWTLYWTDWTVPLERVMEMKKYQKVNHFPGMTEICRKDLLGRNMTRLLKLFPKDYAIFPRTWVLPADYGDYQAFCRTKKNKTYICKPESGCQGKGIFITKNPKDIKPGEHMVCQQYLSKPFLIDNYKFDFRIYVLVTSCDPFRIYVYKDGLVRFATVKYTDPTSSNVDDVCMHLTNYAINKHSSDFIRDDESGHKRKITIVDQWFKNNGYDIDKIWRDIHDVIIKTLITAHPVLKHNYRTCFPNHIKGSGCFEILGFDVMLDKKLKPWLIEVNHSPSFHTDAKLDKEVKEGLLYDTMNIINLTHYDKKKCLEEDRKKIKERLLQRSKPKEFRKEEYEDSYDKAAEAQLKYEEGHLGDFTRIYPVEDSDKYEKYFQHSGSLFQETAASKARGECARLQREEIRVKQEKLEMMLKKKPSERKDSGGVRPESPNGDGRTRRRARPTVPRVALGKKHYYRSRSDAYYDYEVIDTTKPLDIVEEEELERISALLQRDNLVRGLGVVEHVYRLLHCTPGTVGVMKNADRQPNYSATSRNFQSQGLGLSQSNSLSQLMGHNDPAWCIPNVQPFSEKTQTVNYNVQMAKTQPQPPGGIPWPNTSAGRNIRTLSQHGDQPGMINGAGMAPNLSGQRQRFPSRKGPGSQHTVNNLVIAEQDFQNLSLMDNESLRGRHGNMNSTAAAAAAAAAMGHGDWRIMDGGYSRRILSANNGQKRETGTVQVRLNTRGGGGNNLNTTTPPPGLYAANNNFPNLLKVGPTGANTSSGAMINLSVVSGPAPVVQRPDLGSAGSIRGGGISRDTISSAPDPHSHLRSTKSQRIRGASNTLRLKQLELRETHAVVLS</sequence>
<accession>A0A7M7GH08</accession>
<dbReference type="EnsemblMetazoa" id="XM_003726436">
    <property type="protein sequence ID" value="XP_003726484"/>
    <property type="gene ID" value="LOC584220"/>
</dbReference>
<dbReference type="PROSITE" id="PS51221">
    <property type="entry name" value="TTL"/>
    <property type="match status" value="1"/>
</dbReference>
<keyword evidence="8" id="KW-1185">Reference proteome</keyword>
<organism evidence="7 8">
    <name type="scientific">Strongylocentrotus purpuratus</name>
    <name type="common">Purple sea urchin</name>
    <dbReference type="NCBI Taxonomy" id="7668"/>
    <lineage>
        <taxon>Eukaryota</taxon>
        <taxon>Metazoa</taxon>
        <taxon>Echinodermata</taxon>
        <taxon>Eleutherozoa</taxon>
        <taxon>Echinozoa</taxon>
        <taxon>Echinoidea</taxon>
        <taxon>Euechinoidea</taxon>
        <taxon>Echinacea</taxon>
        <taxon>Camarodonta</taxon>
        <taxon>Echinidea</taxon>
        <taxon>Strongylocentrotidae</taxon>
        <taxon>Strongylocentrotus</taxon>
    </lineage>
</organism>
<dbReference type="GO" id="GO:0016874">
    <property type="term" value="F:ligase activity"/>
    <property type="evidence" value="ECO:0007669"/>
    <property type="project" value="UniProtKB-KW"/>
</dbReference>
<feature type="compositionally biased region" description="Acidic residues" evidence="6">
    <location>
        <begin position="23"/>
        <end position="44"/>
    </location>
</feature>
<dbReference type="InterPro" id="IPR004344">
    <property type="entry name" value="TTL/TTLL_fam"/>
</dbReference>
<evidence type="ECO:0000256" key="5">
    <source>
        <dbReference type="ARBA" id="ARBA00022840"/>
    </source>
</evidence>
<protein>
    <submittedName>
        <fullName evidence="7">Uncharacterized protein</fullName>
    </submittedName>
</protein>
<dbReference type="AlphaFoldDB" id="A0A7M7GH08"/>
<evidence type="ECO:0000256" key="1">
    <source>
        <dbReference type="ARBA" id="ARBA00006820"/>
    </source>
</evidence>
<feature type="region of interest" description="Disordered" evidence="6">
    <location>
        <begin position="878"/>
        <end position="915"/>
    </location>
</feature>
<feature type="region of interest" description="Disordered" evidence="6">
    <location>
        <begin position="1"/>
        <end position="63"/>
    </location>
</feature>
<dbReference type="SUPFAM" id="SSF56059">
    <property type="entry name" value="Glutathione synthetase ATP-binding domain-like"/>
    <property type="match status" value="1"/>
</dbReference>
<dbReference type="OrthoDB" id="202825at2759"/>
<dbReference type="RefSeq" id="XP_003726484.1">
    <property type="nucleotide sequence ID" value="XM_003726436.3"/>
</dbReference>
<dbReference type="KEGG" id="spu:584220"/>
<keyword evidence="5" id="KW-0067">ATP-binding</keyword>
<dbReference type="Gene3D" id="3.30.470.20">
    <property type="entry name" value="ATP-grasp fold, B domain"/>
    <property type="match status" value="1"/>
</dbReference>
<evidence type="ECO:0000256" key="3">
    <source>
        <dbReference type="ARBA" id="ARBA00022701"/>
    </source>
</evidence>
<name>A0A7M7GH08_STRPU</name>
<proteinExistence type="inferred from homology"/>
<dbReference type="OMA" id="YEENHIG"/>
<dbReference type="CDD" id="cd22265">
    <property type="entry name" value="UDM1_RNF168"/>
    <property type="match status" value="1"/>
</dbReference>
<keyword evidence="2" id="KW-0436">Ligase</keyword>
<dbReference type="Proteomes" id="UP000007110">
    <property type="component" value="Unassembled WGS sequence"/>
</dbReference>
<keyword evidence="3" id="KW-0493">Microtubule</keyword>
<keyword evidence="4" id="KW-0547">Nucleotide-binding</keyword>
<dbReference type="PANTHER" id="PTHR12241">
    <property type="entry name" value="TUBULIN POLYGLUTAMYLASE"/>
    <property type="match status" value="1"/>
</dbReference>
<evidence type="ECO:0000313" key="7">
    <source>
        <dbReference type="EnsemblMetazoa" id="XP_003726484"/>
    </source>
</evidence>
<dbReference type="GO" id="GO:0005524">
    <property type="term" value="F:ATP binding"/>
    <property type="evidence" value="ECO:0007669"/>
    <property type="project" value="UniProtKB-KW"/>
</dbReference>
<evidence type="ECO:0000256" key="6">
    <source>
        <dbReference type="SAM" id="MobiDB-lite"/>
    </source>
</evidence>
<dbReference type="GO" id="GO:0005874">
    <property type="term" value="C:microtubule"/>
    <property type="evidence" value="ECO:0007669"/>
    <property type="project" value="UniProtKB-KW"/>
</dbReference>
<reference evidence="7" key="2">
    <citation type="submission" date="2021-01" db="UniProtKB">
        <authorList>
            <consortium name="EnsemblMetazoa"/>
        </authorList>
    </citation>
    <scope>IDENTIFICATION</scope>
</reference>